<name>A0A8J6P0G5_9BACT</name>
<comment type="caution">
    <text evidence="4">The sequence shown here is derived from an EMBL/GenBank/DDBJ whole genome shotgun (WGS) entry which is preliminary data.</text>
</comment>
<reference evidence="4 5" key="1">
    <citation type="submission" date="2020-08" db="EMBL/GenBank/DDBJ databases">
        <title>Bridging the membrane lipid divide: bacteria of the FCB group superphylum have the potential to synthesize archaeal ether lipids.</title>
        <authorList>
            <person name="Villanueva L."/>
            <person name="Von Meijenfeldt F.A.B."/>
            <person name="Westbye A.B."/>
            <person name="Yadav S."/>
            <person name="Hopmans E.C."/>
            <person name="Dutilh B.E."/>
            <person name="Sinninghe Damste J.S."/>
        </authorList>
    </citation>
    <scope>NUCLEOTIDE SEQUENCE [LARGE SCALE GENOMIC DNA]</scope>
    <source>
        <strain evidence="4">NIOZ-UU17</strain>
    </source>
</reference>
<organism evidence="4 5">
    <name type="scientific">Candidatus Desulfatibia vada</name>
    <dbReference type="NCBI Taxonomy" id="2841696"/>
    <lineage>
        <taxon>Bacteria</taxon>
        <taxon>Pseudomonadati</taxon>
        <taxon>Thermodesulfobacteriota</taxon>
        <taxon>Desulfobacteria</taxon>
        <taxon>Desulfobacterales</taxon>
        <taxon>Desulfobacterales incertae sedis</taxon>
        <taxon>Candidatus Desulfatibia</taxon>
    </lineage>
</organism>
<evidence type="ECO:0000313" key="5">
    <source>
        <dbReference type="Proteomes" id="UP000605201"/>
    </source>
</evidence>
<dbReference type="InterPro" id="IPR011006">
    <property type="entry name" value="CheY-like_superfamily"/>
</dbReference>
<dbReference type="PROSITE" id="PS51085">
    <property type="entry name" value="2FE2S_FER_2"/>
    <property type="match status" value="1"/>
</dbReference>
<sequence length="770" mass="85450">MKNMVRMQILIVDDDPVIQELTKKMLAKDGYKNIQTADSGEEALKMMKKTPPDLVVLDIQLPGMKGYEVSQKMRANKATSHIPILMMTGGIIDKDKALEKSFRAGVTDFITKPIKMIEFTVRVKAALTIKRNYNFIQKELNKRKLPKKVTKKKVWLNVLPADAWIKVQRDNTVYNALQNTEIELEGDCGGLGKCGKCKIRVITPLGKSSKETIELLEPDELEQGVRLACRTKIRKNLAIYTEELNGETEFYQILKHGHMPSVELDPLIERRLVTIPPPSLENSLSDVQRIREVLSPEFHDLKTTYRCLSSLYKNLRATNFDGAVVIHNNCLLEWQPRDSIGGVFGLIFDLGTSTLVGKLVNLIEGQEVAVISRFNSQRKYGADVISRIQHIKGHPKRLANLQKLLVEDLNLITKRLLESFRLKPKDILVAVAAGNTTMQHFMLSLDPSGIAEAPFTPLITEGMTFRSRDVGLKLHPDAMLYVMPAKSGYIGGDLIGFILSSGAAEQDDKLVLGLDLGTNSEIFLGNKNRILTCSAAAGPALEGAKISHGMIARAGAIERFRFEENKLFYNVIGNIKPKGLCGSGLVDLAALLLHHGIVNPEGLICPPDQHKKRNSMTARVIQTQENEIHDFLIASPQESLDGRPVVLTQRDIRELQLAKAAIASGIKILLKTMGAGIEDVDAVYLAGALGNYVHSLSAMRIGLLPEVNPEKIISLGNAASTGANMILLSKRYWERSAEIAAALEHIELSGHADFFDQFIEEMNFPTENFW</sequence>
<dbReference type="InterPro" id="IPR027980">
    <property type="entry name" value="RACo_C"/>
</dbReference>
<dbReference type="InterPro" id="IPR052911">
    <property type="entry name" value="Corrinoid_activation_enz"/>
</dbReference>
<dbReference type="SUPFAM" id="SSF54292">
    <property type="entry name" value="2Fe-2S ferredoxin-like"/>
    <property type="match status" value="1"/>
</dbReference>
<dbReference type="InterPro" id="IPR012675">
    <property type="entry name" value="Beta-grasp_dom_sf"/>
</dbReference>
<dbReference type="InterPro" id="IPR036010">
    <property type="entry name" value="2Fe-2S_ferredoxin-like_sf"/>
</dbReference>
<dbReference type="InterPro" id="IPR001041">
    <property type="entry name" value="2Fe-2S_ferredoxin-type"/>
</dbReference>
<dbReference type="InterPro" id="IPR001789">
    <property type="entry name" value="Sig_transdc_resp-reg_receiver"/>
</dbReference>
<dbReference type="SMART" id="SM00448">
    <property type="entry name" value="REC"/>
    <property type="match status" value="1"/>
</dbReference>
<dbReference type="Pfam" id="PF00072">
    <property type="entry name" value="Response_reg"/>
    <property type="match status" value="1"/>
</dbReference>
<dbReference type="Gene3D" id="3.40.50.2300">
    <property type="match status" value="1"/>
</dbReference>
<dbReference type="PANTHER" id="PTHR42895:SF1">
    <property type="entry name" value="IRON-SULFUR CLUSTER PROTEIN"/>
    <property type="match status" value="1"/>
</dbReference>
<dbReference type="InterPro" id="IPR040506">
    <property type="entry name" value="RACo_linker"/>
</dbReference>
<dbReference type="GO" id="GO:0000160">
    <property type="term" value="P:phosphorelay signal transduction system"/>
    <property type="evidence" value="ECO:0007669"/>
    <property type="project" value="InterPro"/>
</dbReference>
<dbReference type="EMBL" id="JACNIG010000299">
    <property type="protein sequence ID" value="MBC8433434.1"/>
    <property type="molecule type" value="Genomic_DNA"/>
</dbReference>
<dbReference type="Gene3D" id="3.30.420.480">
    <property type="entry name" value="Domain of unknown function (DUF4445)"/>
    <property type="match status" value="1"/>
</dbReference>
<evidence type="ECO:0000313" key="4">
    <source>
        <dbReference type="EMBL" id="MBC8433434.1"/>
    </source>
</evidence>
<dbReference type="GO" id="GO:0051536">
    <property type="term" value="F:iron-sulfur cluster binding"/>
    <property type="evidence" value="ECO:0007669"/>
    <property type="project" value="InterPro"/>
</dbReference>
<feature type="modified residue" description="4-aspartylphosphate" evidence="1">
    <location>
        <position position="58"/>
    </location>
</feature>
<dbReference type="CDD" id="cd00207">
    <property type="entry name" value="fer2"/>
    <property type="match status" value="1"/>
</dbReference>
<dbReference type="SUPFAM" id="SSF52172">
    <property type="entry name" value="CheY-like"/>
    <property type="match status" value="1"/>
</dbReference>
<dbReference type="Gene3D" id="3.10.20.880">
    <property type="match status" value="1"/>
</dbReference>
<dbReference type="PROSITE" id="PS50110">
    <property type="entry name" value="RESPONSE_REGULATORY"/>
    <property type="match status" value="1"/>
</dbReference>
<dbReference type="Pfam" id="PF17650">
    <property type="entry name" value="RACo_linker"/>
    <property type="match status" value="1"/>
</dbReference>
<dbReference type="Pfam" id="PF14574">
    <property type="entry name" value="RACo_C_ter"/>
    <property type="match status" value="1"/>
</dbReference>
<dbReference type="PANTHER" id="PTHR42895">
    <property type="entry name" value="IRON-SULFUR CLUSTER-BINDING PROTEIN-RELATED"/>
    <property type="match status" value="1"/>
</dbReference>
<dbReference type="InterPro" id="IPR042259">
    <property type="entry name" value="Raco-like_middle_sf"/>
</dbReference>
<feature type="domain" description="Response regulatory" evidence="2">
    <location>
        <begin position="8"/>
        <end position="127"/>
    </location>
</feature>
<dbReference type="AlphaFoldDB" id="A0A8J6P0G5"/>
<proteinExistence type="predicted"/>
<dbReference type="Pfam" id="PF00111">
    <property type="entry name" value="Fer2"/>
    <property type="match status" value="1"/>
</dbReference>
<dbReference type="Gene3D" id="3.10.20.30">
    <property type="match status" value="1"/>
</dbReference>
<evidence type="ECO:0000259" key="2">
    <source>
        <dbReference type="PROSITE" id="PS50110"/>
    </source>
</evidence>
<gene>
    <name evidence="4" type="ORF">H8D96_16110</name>
</gene>
<evidence type="ECO:0000259" key="3">
    <source>
        <dbReference type="PROSITE" id="PS51085"/>
    </source>
</evidence>
<protein>
    <submittedName>
        <fullName evidence="4">DUF4445 domain-containing protein</fullName>
    </submittedName>
</protein>
<dbReference type="Pfam" id="PF17651">
    <property type="entry name" value="Raco_middle"/>
    <property type="match status" value="1"/>
</dbReference>
<evidence type="ECO:0000256" key="1">
    <source>
        <dbReference type="PROSITE-ProRule" id="PRU00169"/>
    </source>
</evidence>
<keyword evidence="1" id="KW-0597">Phosphoprotein</keyword>
<accession>A0A8J6P0G5</accession>
<dbReference type="InterPro" id="IPR041414">
    <property type="entry name" value="Raco-like_middle"/>
</dbReference>
<dbReference type="Proteomes" id="UP000605201">
    <property type="component" value="Unassembled WGS sequence"/>
</dbReference>
<feature type="domain" description="2Fe-2S ferredoxin-type" evidence="3">
    <location>
        <begin position="152"/>
        <end position="245"/>
    </location>
</feature>